<keyword evidence="7" id="KW-1133">Transmembrane helix</keyword>
<feature type="domain" description="SMP-LTD" evidence="9">
    <location>
        <begin position="98"/>
        <end position="289"/>
    </location>
</feature>
<keyword evidence="6 7" id="KW-0472">Membrane</keyword>
<dbReference type="InterPro" id="IPR035892">
    <property type="entry name" value="C2_domain_sf"/>
</dbReference>
<dbReference type="GO" id="GO:0006869">
    <property type="term" value="P:lipid transport"/>
    <property type="evidence" value="ECO:0007669"/>
    <property type="project" value="UniProtKB-KW"/>
</dbReference>
<feature type="domain" description="EF-hand" evidence="8">
    <location>
        <begin position="322"/>
        <end position="357"/>
    </location>
</feature>
<comment type="caution">
    <text evidence="10">The sequence shown here is derived from an EMBL/GenBank/DDBJ whole genome shotgun (WGS) entry which is preliminary data.</text>
</comment>
<dbReference type="GO" id="GO:0008289">
    <property type="term" value="F:lipid binding"/>
    <property type="evidence" value="ECO:0007669"/>
    <property type="project" value="UniProtKB-KW"/>
</dbReference>
<evidence type="ECO:0000256" key="1">
    <source>
        <dbReference type="ARBA" id="ARBA00004370"/>
    </source>
</evidence>
<dbReference type="InterPro" id="IPR000008">
    <property type="entry name" value="C2_dom"/>
</dbReference>
<keyword evidence="11" id="KW-1185">Reference proteome</keyword>
<keyword evidence="2" id="KW-0813">Transport</keyword>
<dbReference type="PANTHER" id="PTHR47261:SF2">
    <property type="entry name" value="CALCIUM-DEPENDENT LIPID-BINDING (CALB DOMAIN) FAMILY PROTEIN"/>
    <property type="match status" value="1"/>
</dbReference>
<keyword evidence="3" id="KW-0106">Calcium</keyword>
<evidence type="ECO:0000259" key="9">
    <source>
        <dbReference type="PROSITE" id="PS51847"/>
    </source>
</evidence>
<dbReference type="InterPro" id="IPR002048">
    <property type="entry name" value="EF_hand_dom"/>
</dbReference>
<evidence type="ECO:0000256" key="5">
    <source>
        <dbReference type="ARBA" id="ARBA00023121"/>
    </source>
</evidence>
<proteinExistence type="predicted"/>
<keyword evidence="7" id="KW-0812">Transmembrane</keyword>
<reference evidence="10 11" key="1">
    <citation type="journal article" date="2018" name="Mol. Biol. Evol.">
        <title>Analysis of the draft genome of the red seaweed Gracilariopsis chorda provides insights into genome size evolution in Rhodophyta.</title>
        <authorList>
            <person name="Lee J."/>
            <person name="Yang E.C."/>
            <person name="Graf L."/>
            <person name="Yang J.H."/>
            <person name="Qiu H."/>
            <person name="Zel Zion U."/>
            <person name="Chan C.X."/>
            <person name="Stephens T.G."/>
            <person name="Weber A.P.M."/>
            <person name="Boo G.H."/>
            <person name="Boo S.M."/>
            <person name="Kim K.M."/>
            <person name="Shin Y."/>
            <person name="Jung M."/>
            <person name="Lee S.J."/>
            <person name="Yim H.S."/>
            <person name="Lee J.H."/>
            <person name="Bhattacharya D."/>
            <person name="Yoon H.S."/>
        </authorList>
    </citation>
    <scope>NUCLEOTIDE SEQUENCE [LARGE SCALE GENOMIC DNA]</scope>
    <source>
        <strain evidence="10 11">SKKU-2015</strain>
        <tissue evidence="10">Whole body</tissue>
    </source>
</reference>
<dbReference type="PROSITE" id="PS51847">
    <property type="entry name" value="SMP"/>
    <property type="match status" value="1"/>
</dbReference>
<evidence type="ECO:0000313" key="11">
    <source>
        <dbReference type="Proteomes" id="UP000247409"/>
    </source>
</evidence>
<organism evidence="10 11">
    <name type="scientific">Gracilariopsis chorda</name>
    <dbReference type="NCBI Taxonomy" id="448386"/>
    <lineage>
        <taxon>Eukaryota</taxon>
        <taxon>Rhodophyta</taxon>
        <taxon>Florideophyceae</taxon>
        <taxon>Rhodymeniophycidae</taxon>
        <taxon>Gracilariales</taxon>
        <taxon>Gracilariaceae</taxon>
        <taxon>Gracilariopsis</taxon>
    </lineage>
</organism>
<dbReference type="Gene3D" id="2.60.40.150">
    <property type="entry name" value="C2 domain"/>
    <property type="match status" value="1"/>
</dbReference>
<dbReference type="Pfam" id="PF00168">
    <property type="entry name" value="C2"/>
    <property type="match status" value="1"/>
</dbReference>
<name>A0A2V3ISJ0_9FLOR</name>
<dbReference type="GO" id="GO:0016020">
    <property type="term" value="C:membrane"/>
    <property type="evidence" value="ECO:0007669"/>
    <property type="project" value="UniProtKB-SubCell"/>
</dbReference>
<feature type="transmembrane region" description="Helical" evidence="7">
    <location>
        <begin position="21"/>
        <end position="44"/>
    </location>
</feature>
<dbReference type="GO" id="GO:0005509">
    <property type="term" value="F:calcium ion binding"/>
    <property type="evidence" value="ECO:0007669"/>
    <property type="project" value="InterPro"/>
</dbReference>
<dbReference type="CDD" id="cd00051">
    <property type="entry name" value="EFh"/>
    <property type="match status" value="1"/>
</dbReference>
<evidence type="ECO:0000256" key="3">
    <source>
        <dbReference type="ARBA" id="ARBA00022837"/>
    </source>
</evidence>
<dbReference type="SUPFAM" id="SSF47473">
    <property type="entry name" value="EF-hand"/>
    <property type="match status" value="1"/>
</dbReference>
<evidence type="ECO:0000259" key="8">
    <source>
        <dbReference type="PROSITE" id="PS50222"/>
    </source>
</evidence>
<evidence type="ECO:0000256" key="4">
    <source>
        <dbReference type="ARBA" id="ARBA00023055"/>
    </source>
</evidence>
<evidence type="ECO:0000256" key="6">
    <source>
        <dbReference type="ARBA" id="ARBA00023136"/>
    </source>
</evidence>
<dbReference type="PROSITE" id="PS00018">
    <property type="entry name" value="EF_HAND_1"/>
    <property type="match status" value="2"/>
</dbReference>
<dbReference type="CDD" id="cd21669">
    <property type="entry name" value="SMP_SF"/>
    <property type="match status" value="1"/>
</dbReference>
<dbReference type="Proteomes" id="UP000247409">
    <property type="component" value="Unassembled WGS sequence"/>
</dbReference>
<accession>A0A2V3ISJ0</accession>
<dbReference type="InterPro" id="IPR031468">
    <property type="entry name" value="SMP_LBD"/>
</dbReference>
<gene>
    <name evidence="10" type="ORF">BWQ96_06151</name>
</gene>
<evidence type="ECO:0000256" key="2">
    <source>
        <dbReference type="ARBA" id="ARBA00022448"/>
    </source>
</evidence>
<dbReference type="EMBL" id="NBIV01000102">
    <property type="protein sequence ID" value="PXF44070.1"/>
    <property type="molecule type" value="Genomic_DNA"/>
</dbReference>
<dbReference type="SMART" id="SM00054">
    <property type="entry name" value="EFh"/>
    <property type="match status" value="2"/>
</dbReference>
<dbReference type="Pfam" id="PF13499">
    <property type="entry name" value="EF-hand_7"/>
    <property type="match status" value="1"/>
</dbReference>
<dbReference type="InterPro" id="IPR018247">
    <property type="entry name" value="EF_Hand_1_Ca_BS"/>
</dbReference>
<dbReference type="CDD" id="cd00030">
    <property type="entry name" value="C2"/>
    <property type="match status" value="1"/>
</dbReference>
<keyword evidence="4" id="KW-0445">Lipid transport</keyword>
<comment type="subcellular location">
    <subcellularLocation>
        <location evidence="1">Membrane</location>
    </subcellularLocation>
</comment>
<sequence>MRIVVLTDFSSNPFLAVRDRVADPLSAVMIAFAALVGGIVSWFIKAKGTISSLPTPKDPDDNAQDMSASDSAAREVYQLRDNDSINITKLPSPARTTAGENAVWLNMSLSTLWRLFRKSTNGLVKDVLQPVLDDMHFPDFVQSVTLSKLALGESPCLVRKIQRLPSRALNEIQYRFDLRLVGDKEGKINVDVVTRIPGMKRSFTLPVCVSSLDIDAKVWVGLTVVPYKPWLRFAQWALISMPIVKMQISIGDLIPVTAIPVLSNFLRKTFTRDIPEQFLFPKTQTIDLMEESDTEIRIEEGLLKARGVRAPLEQLSNDEISSQFPILTSLFNSVDLNSDGYLSPEEISRGLIEWGYASQAERRSIINLLDIDNNGVVSLREFVSVWSNLKNVFVPRRFRGIVSGVLLRAEGLRVPLFGFADPFVVVSIESQRVTSKRNNATSRTGEEEGSAVWNEGWELYVEHPKSATLRVEVREGCRFAFYRGALPPPPQHITHSGALAVREPDRIVAGRGTLIGYGTLAVSDLHPYAEAIWVTLTTGGGRVRLDVQFSQFIDPTLI</sequence>
<dbReference type="AlphaFoldDB" id="A0A2V3ISJ0"/>
<dbReference type="Gene3D" id="1.10.238.10">
    <property type="entry name" value="EF-hand"/>
    <property type="match status" value="1"/>
</dbReference>
<evidence type="ECO:0000313" key="10">
    <source>
        <dbReference type="EMBL" id="PXF44070.1"/>
    </source>
</evidence>
<evidence type="ECO:0000256" key="7">
    <source>
        <dbReference type="SAM" id="Phobius"/>
    </source>
</evidence>
<dbReference type="STRING" id="448386.A0A2V3ISJ0"/>
<protein>
    <submittedName>
        <fullName evidence="10">Synaptotagmin-3</fullName>
    </submittedName>
</protein>
<keyword evidence="5" id="KW-0446">Lipid-binding</keyword>
<dbReference type="SUPFAM" id="SSF49562">
    <property type="entry name" value="C2 domain (Calcium/lipid-binding domain, CaLB)"/>
    <property type="match status" value="1"/>
</dbReference>
<dbReference type="OrthoDB" id="1029639at2759"/>
<dbReference type="PROSITE" id="PS50222">
    <property type="entry name" value="EF_HAND_2"/>
    <property type="match status" value="2"/>
</dbReference>
<dbReference type="PANTHER" id="PTHR47261">
    <property type="entry name" value="CALCIUM-DEPENDENT LIPID-BINDING (CALB DOMAIN) FAMILY PROTEIN"/>
    <property type="match status" value="1"/>
</dbReference>
<feature type="domain" description="EF-hand" evidence="8">
    <location>
        <begin position="363"/>
        <end position="392"/>
    </location>
</feature>
<dbReference type="InterPro" id="IPR011992">
    <property type="entry name" value="EF-hand-dom_pair"/>
</dbReference>